<proteinExistence type="inferred from homology"/>
<evidence type="ECO:0000256" key="1">
    <source>
        <dbReference type="ARBA" id="ARBA00004442"/>
    </source>
</evidence>
<name>A0ABV7D3G6_9PROT</name>
<dbReference type="Proteomes" id="UP001595444">
    <property type="component" value="Unassembled WGS sequence"/>
</dbReference>
<dbReference type="PANTHER" id="PTHR38776:SF1">
    <property type="entry name" value="MLTA-INTERACTING PROTEIN-RELATED"/>
    <property type="match status" value="1"/>
</dbReference>
<evidence type="ECO:0000256" key="3">
    <source>
        <dbReference type="ARBA" id="ARBA00022729"/>
    </source>
</evidence>
<keyword evidence="4" id="KW-0472">Membrane</keyword>
<evidence type="ECO:0000256" key="4">
    <source>
        <dbReference type="ARBA" id="ARBA00023136"/>
    </source>
</evidence>
<sequence length="280" mass="31323">MLPRFHSVLWAMLVSTVFLLPVYANDDVDLSFSGKPIYIESEEVEGYRKRDNWNGRLGFGVSYAPDFLGADNHSVYSAFDFKASFRDRIFIENSRFGAVLLKERFLKAGVLGRVKSGRNEDLSETDLAGLPKIKKAFEVGAFAGTSLYKLFLTGELYMDVSNVNRGAAIDLEAGYTFEMNSKFSITPIIGTGWGSANYVKTYFGAPDELMAQYEAYEAKSGFFQYFLETALEYRLGKRWLVKGSLRYARLSGPAVGSPVLESREGSKNQASGFMALVWLF</sequence>
<dbReference type="EMBL" id="JBHRSL010000002">
    <property type="protein sequence ID" value="MFC3051285.1"/>
    <property type="molecule type" value="Genomic_DNA"/>
</dbReference>
<keyword evidence="7" id="KW-1185">Reference proteome</keyword>
<keyword evidence="5" id="KW-0998">Cell outer membrane</keyword>
<evidence type="ECO:0000313" key="6">
    <source>
        <dbReference type="EMBL" id="MFC3051285.1"/>
    </source>
</evidence>
<keyword evidence="3" id="KW-0732">Signal</keyword>
<comment type="similarity">
    <text evidence="2">Belongs to the MipA/OmpV family.</text>
</comment>
<dbReference type="RefSeq" id="WP_194211720.1">
    <property type="nucleotide sequence ID" value="NZ_CP061205.1"/>
</dbReference>
<protein>
    <submittedName>
        <fullName evidence="6">MipA/OmpV family protein</fullName>
    </submittedName>
</protein>
<evidence type="ECO:0000256" key="5">
    <source>
        <dbReference type="ARBA" id="ARBA00023237"/>
    </source>
</evidence>
<comment type="subcellular location">
    <subcellularLocation>
        <location evidence="1">Cell outer membrane</location>
    </subcellularLocation>
</comment>
<comment type="caution">
    <text evidence="6">The sequence shown here is derived from an EMBL/GenBank/DDBJ whole genome shotgun (WGS) entry which is preliminary data.</text>
</comment>
<dbReference type="InterPro" id="IPR010583">
    <property type="entry name" value="MipA"/>
</dbReference>
<accession>A0ABV7D3G6</accession>
<gene>
    <name evidence="6" type="ORF">ACFOKA_05135</name>
</gene>
<evidence type="ECO:0000256" key="2">
    <source>
        <dbReference type="ARBA" id="ARBA00005722"/>
    </source>
</evidence>
<reference evidence="7" key="1">
    <citation type="journal article" date="2019" name="Int. J. Syst. Evol. Microbiol.">
        <title>The Global Catalogue of Microorganisms (GCM) 10K type strain sequencing project: providing services to taxonomists for standard genome sequencing and annotation.</title>
        <authorList>
            <consortium name="The Broad Institute Genomics Platform"/>
            <consortium name="The Broad Institute Genome Sequencing Center for Infectious Disease"/>
            <person name="Wu L."/>
            <person name="Ma J."/>
        </authorList>
    </citation>
    <scope>NUCLEOTIDE SEQUENCE [LARGE SCALE GENOMIC DNA]</scope>
    <source>
        <strain evidence="7">KCTC 62164</strain>
    </source>
</reference>
<dbReference type="Pfam" id="PF06629">
    <property type="entry name" value="MipA"/>
    <property type="match status" value="1"/>
</dbReference>
<organism evidence="6 7">
    <name type="scientific">Kordiimonas pumila</name>
    <dbReference type="NCBI Taxonomy" id="2161677"/>
    <lineage>
        <taxon>Bacteria</taxon>
        <taxon>Pseudomonadati</taxon>
        <taxon>Pseudomonadota</taxon>
        <taxon>Alphaproteobacteria</taxon>
        <taxon>Kordiimonadales</taxon>
        <taxon>Kordiimonadaceae</taxon>
        <taxon>Kordiimonas</taxon>
    </lineage>
</organism>
<dbReference type="PANTHER" id="PTHR38776">
    <property type="entry name" value="MLTA-INTERACTING PROTEIN-RELATED"/>
    <property type="match status" value="1"/>
</dbReference>
<evidence type="ECO:0000313" key="7">
    <source>
        <dbReference type="Proteomes" id="UP001595444"/>
    </source>
</evidence>